<evidence type="ECO:0000259" key="2">
    <source>
        <dbReference type="Pfam" id="PF07819"/>
    </source>
</evidence>
<organism evidence="3 4">
    <name type="scientific">Candidatus Beckwithbacteria bacterium GW2011_GWB1_47_15</name>
    <dbReference type="NCBI Taxonomy" id="1618371"/>
    <lineage>
        <taxon>Bacteria</taxon>
        <taxon>Candidatus Beckwithiibacteriota</taxon>
    </lineage>
</organism>
<evidence type="ECO:0000313" key="4">
    <source>
        <dbReference type="Proteomes" id="UP000033860"/>
    </source>
</evidence>
<name>A0A0G1RWX0_9BACT</name>
<protein>
    <submittedName>
        <fullName evidence="3">Uncharacterized protein</fullName>
    </submittedName>
</protein>
<sequence>MFLRLPRVLVFFLGFLFVLLIFPNKSSAAVLFQDNFDDGNANGWIVARNMQWGNNLLPCYKEGQPTDWAVQDGKYGIYIVGQSCVTETMPASWDNSWNNYIFEADVIFVRGTDGNIAFRYSGSPNFDWYGYHFQIDSNPSFSKVTLQRVLNTSIYSDNSVFYLERNTPYHLKIIVNNEEIKLFINDNLALDYPDAGGRFTTGRIALQASVGGDPESQVWFDNVVVSSIGDEPEEKDPVVLLPGFGASWDKTALVIGGPGDDWTKTPFVNVYDNLRNTFIDNAGYTEGDDYFEFYYDWRKPLTDLADDFDDFLQTTVLTDKPEDTKVDLVGHSLGGMVARVFAQEHGIDKLDEIVTTGSPHEGAIPAWLAWSGAEVGERWSWQWLALQLYLQIHNLGYASPVTAVRGLTPGLKDLLPIFDFAKDEGDSVIPYTSLTGINDYLDSLESSLSTEVKGVLNTIAGREDDPDRNTVEWLTLGERSWIDQLLGRWPDGKPVAKETTDAGDLTVLQKSATVSGVASTAVVNTTHVSLPQTKEGIQAILDALDLSGVAPATGVDPLPRNPSLVFFLHSPAELTVTAPDESQAGFGVASPMANSLYSPEDKLLVIYNALAGIYGVEILGTGTGPYHLEVGQLTEAGEFFNTLSETTSAGETDTFQLDFNPEDPLAQPVVDETGKTQLLLAKARLEELKDAVNRRWFKNFIDQMIRLIDRAVEKIDQGRFLWAQVYVQRTLLTDYYLRLFSDRHWSFWGLTSQEQILAHNLAAEAGQYLEEAFVITFDLSGRRLTSRQVQSYIRETERLKARVDRRLESYGQENQLLGETYELAEASLAGAKADFDSGNLSSAYAQLLAAKILYQEALGLL</sequence>
<reference evidence="3 4" key="1">
    <citation type="journal article" date="2015" name="Nature">
        <title>rRNA introns, odd ribosomes, and small enigmatic genomes across a large radiation of phyla.</title>
        <authorList>
            <person name="Brown C.T."/>
            <person name="Hug L.A."/>
            <person name="Thomas B.C."/>
            <person name="Sharon I."/>
            <person name="Castelle C.J."/>
            <person name="Singh A."/>
            <person name="Wilkins M.J."/>
            <person name="Williams K.H."/>
            <person name="Banfield J.F."/>
        </authorList>
    </citation>
    <scope>NUCLEOTIDE SEQUENCE [LARGE SCALE GENOMIC DNA]</scope>
</reference>
<dbReference type="GO" id="GO:0016788">
    <property type="term" value="F:hydrolase activity, acting on ester bonds"/>
    <property type="evidence" value="ECO:0007669"/>
    <property type="project" value="InterPro"/>
</dbReference>
<dbReference type="InterPro" id="IPR029058">
    <property type="entry name" value="AB_hydrolase_fold"/>
</dbReference>
<feature type="domain" description="3-keto-alpha-glucoside-1,2-lyase/3-keto-2-hydroxy-glucal hydratase" evidence="1">
    <location>
        <begin position="33"/>
        <end position="225"/>
    </location>
</feature>
<dbReference type="SUPFAM" id="SSF53474">
    <property type="entry name" value="alpha/beta-Hydrolases"/>
    <property type="match status" value="1"/>
</dbReference>
<dbReference type="EMBL" id="LCNT01000002">
    <property type="protein sequence ID" value="KKU61622.1"/>
    <property type="molecule type" value="Genomic_DNA"/>
</dbReference>
<proteinExistence type="predicted"/>
<dbReference type="PATRIC" id="fig|1618371.3.peg.291"/>
<dbReference type="Pfam" id="PF07819">
    <property type="entry name" value="PGAP1"/>
    <property type="match status" value="1"/>
</dbReference>
<feature type="domain" description="GPI inositol-deacylase PGAP1-like alpha/beta" evidence="2">
    <location>
        <begin position="319"/>
        <end position="363"/>
    </location>
</feature>
<accession>A0A0G1RWX0</accession>
<dbReference type="InterPro" id="IPR010496">
    <property type="entry name" value="AL/BT2_dom"/>
</dbReference>
<dbReference type="Gene3D" id="3.40.50.1820">
    <property type="entry name" value="alpha/beta hydrolase"/>
    <property type="match status" value="1"/>
</dbReference>
<evidence type="ECO:0000259" key="1">
    <source>
        <dbReference type="Pfam" id="PF06439"/>
    </source>
</evidence>
<dbReference type="Proteomes" id="UP000033860">
    <property type="component" value="Unassembled WGS sequence"/>
</dbReference>
<gene>
    <name evidence="3" type="ORF">UX85_C0002G0002</name>
</gene>
<dbReference type="AlphaFoldDB" id="A0A0G1RWX0"/>
<dbReference type="Pfam" id="PF06439">
    <property type="entry name" value="3keto-disac_hyd"/>
    <property type="match status" value="1"/>
</dbReference>
<dbReference type="Gene3D" id="2.60.120.560">
    <property type="entry name" value="Exo-inulinase, domain 1"/>
    <property type="match status" value="1"/>
</dbReference>
<dbReference type="InterPro" id="IPR012908">
    <property type="entry name" value="PGAP1-ab_dom-like"/>
</dbReference>
<evidence type="ECO:0000313" key="3">
    <source>
        <dbReference type="EMBL" id="KKU61622.1"/>
    </source>
</evidence>
<comment type="caution">
    <text evidence="3">The sequence shown here is derived from an EMBL/GenBank/DDBJ whole genome shotgun (WGS) entry which is preliminary data.</text>
</comment>